<proteinExistence type="inferred from homology"/>
<dbReference type="EC" id="2.7.8.-" evidence="3"/>
<name>A0ABW1LBT2_9ACTN</name>
<evidence type="ECO:0000256" key="1">
    <source>
        <dbReference type="ARBA" id="ARBA00006464"/>
    </source>
</evidence>
<dbReference type="RefSeq" id="WP_379149098.1">
    <property type="nucleotide sequence ID" value="NZ_JBHSRJ010000001.1"/>
</dbReference>
<organism evidence="3 4">
    <name type="scientific">Nocardioides hankookensis</name>
    <dbReference type="NCBI Taxonomy" id="443157"/>
    <lineage>
        <taxon>Bacteria</taxon>
        <taxon>Bacillati</taxon>
        <taxon>Actinomycetota</taxon>
        <taxon>Actinomycetes</taxon>
        <taxon>Propionibacteriales</taxon>
        <taxon>Nocardioidaceae</taxon>
        <taxon>Nocardioides</taxon>
    </lineage>
</organism>
<accession>A0ABW1LBT2</accession>
<keyword evidence="3" id="KW-0808">Transferase</keyword>
<keyword evidence="4" id="KW-1185">Reference proteome</keyword>
<comment type="caution">
    <text evidence="3">The sequence shown here is derived from an EMBL/GenBank/DDBJ whole genome shotgun (WGS) entry which is preliminary data.</text>
</comment>
<evidence type="ECO:0000259" key="2">
    <source>
        <dbReference type="Pfam" id="PF02397"/>
    </source>
</evidence>
<reference evidence="4" key="1">
    <citation type="journal article" date="2019" name="Int. J. Syst. Evol. Microbiol.">
        <title>The Global Catalogue of Microorganisms (GCM) 10K type strain sequencing project: providing services to taxonomists for standard genome sequencing and annotation.</title>
        <authorList>
            <consortium name="The Broad Institute Genomics Platform"/>
            <consortium name="The Broad Institute Genome Sequencing Center for Infectious Disease"/>
            <person name="Wu L."/>
            <person name="Ma J."/>
        </authorList>
    </citation>
    <scope>NUCLEOTIDE SEQUENCE [LARGE SCALE GENOMIC DNA]</scope>
    <source>
        <strain evidence="4">CCUG 54522</strain>
    </source>
</reference>
<feature type="domain" description="Bacterial sugar transferase" evidence="2">
    <location>
        <begin position="3"/>
        <end position="191"/>
    </location>
</feature>
<dbReference type="Proteomes" id="UP001596135">
    <property type="component" value="Unassembled WGS sequence"/>
</dbReference>
<dbReference type="InterPro" id="IPR003362">
    <property type="entry name" value="Bact_transf"/>
</dbReference>
<dbReference type="PANTHER" id="PTHR30576:SF20">
    <property type="entry name" value="QUINOVOSAMINEPHOSPHOTRANSFERAE-RELATED"/>
    <property type="match status" value="1"/>
</dbReference>
<dbReference type="Pfam" id="PF02397">
    <property type="entry name" value="Bac_transf"/>
    <property type="match status" value="1"/>
</dbReference>
<comment type="similarity">
    <text evidence="1">Belongs to the bacterial sugar transferase family.</text>
</comment>
<protein>
    <submittedName>
        <fullName evidence="3">Sugar transferase</fullName>
        <ecNumber evidence="3">2.7.8.-</ecNumber>
    </submittedName>
</protein>
<dbReference type="GO" id="GO:0016740">
    <property type="term" value="F:transferase activity"/>
    <property type="evidence" value="ECO:0007669"/>
    <property type="project" value="UniProtKB-KW"/>
</dbReference>
<gene>
    <name evidence="3" type="ORF">ACFPYL_00035</name>
</gene>
<dbReference type="EMBL" id="JBHSRJ010000001">
    <property type="protein sequence ID" value="MFC6041440.1"/>
    <property type="molecule type" value="Genomic_DNA"/>
</dbReference>
<dbReference type="PANTHER" id="PTHR30576">
    <property type="entry name" value="COLANIC BIOSYNTHESIS UDP-GLUCOSE LIPID CARRIER TRANSFERASE"/>
    <property type="match status" value="1"/>
</dbReference>
<sequence length="194" mass="21324">MIKRATDVVGALVGAVLLSPVLAAIALVIRTRDGSPVLFRQVRVGRDGRPFRILKFRTMTNGAGPGVTVAGDARVTDVGRILRRFKLDELPQLFNVLSGTMSLVGPRPELPEYVAQWPAATRDVVLSVRPGITDPAAVEFYDEEAILATYPDPIEAYRTVLMPQKLELYSSYIQTRTFTTDLRVIVATLRRAAS</sequence>
<evidence type="ECO:0000313" key="4">
    <source>
        <dbReference type="Proteomes" id="UP001596135"/>
    </source>
</evidence>
<evidence type="ECO:0000313" key="3">
    <source>
        <dbReference type="EMBL" id="MFC6041440.1"/>
    </source>
</evidence>